<dbReference type="GO" id="GO:0006633">
    <property type="term" value="P:fatty acid biosynthetic process"/>
    <property type="evidence" value="ECO:0007669"/>
    <property type="project" value="TreeGrafter"/>
</dbReference>
<geneLocation type="plasmid" evidence="10">
    <name>pmm593</name>
</geneLocation>
<dbReference type="InterPro" id="IPR040097">
    <property type="entry name" value="FAAL/FAAC"/>
</dbReference>
<dbReference type="InterPro" id="IPR020845">
    <property type="entry name" value="AMP-binding_CS"/>
</dbReference>
<dbReference type="SUPFAM" id="SSF47336">
    <property type="entry name" value="ACP-like"/>
    <property type="match status" value="1"/>
</dbReference>
<dbReference type="InterPro" id="IPR000873">
    <property type="entry name" value="AMP-dep_synth/lig_dom"/>
</dbReference>
<dbReference type="Proteomes" id="UP000191135">
    <property type="component" value="Plasmid pMM593"/>
</dbReference>
<evidence type="ECO:0000313" key="10">
    <source>
        <dbReference type="Proteomes" id="UP000191135"/>
    </source>
</evidence>
<keyword evidence="6" id="KW-0443">Lipid metabolism</keyword>
<dbReference type="SMART" id="SM00823">
    <property type="entry name" value="PKS_PP"/>
    <property type="match status" value="1"/>
</dbReference>
<feature type="region of interest" description="Disordered" evidence="7">
    <location>
        <begin position="658"/>
        <end position="693"/>
    </location>
</feature>
<dbReference type="InterPro" id="IPR036736">
    <property type="entry name" value="ACP-like_sf"/>
</dbReference>
<keyword evidence="4 9" id="KW-0436">Ligase</keyword>
<evidence type="ECO:0000256" key="7">
    <source>
        <dbReference type="SAM" id="MobiDB-lite"/>
    </source>
</evidence>
<proteinExistence type="inferred from homology"/>
<accession>A0A1U9Z7H5</accession>
<keyword evidence="5" id="KW-0276">Fatty acid metabolism</keyword>
<dbReference type="Gene3D" id="3.40.50.12780">
    <property type="entry name" value="N-terminal domain of ligase-like"/>
    <property type="match status" value="1"/>
</dbReference>
<dbReference type="PANTHER" id="PTHR22754:SF32">
    <property type="entry name" value="DISCO-INTERACTING PROTEIN 2"/>
    <property type="match status" value="1"/>
</dbReference>
<evidence type="ECO:0000256" key="3">
    <source>
        <dbReference type="ARBA" id="ARBA00022553"/>
    </source>
</evidence>
<keyword evidence="10" id="KW-1185">Reference proteome</keyword>
<dbReference type="eggNOG" id="COG0318">
    <property type="taxonomic scope" value="Bacteria"/>
</dbReference>
<dbReference type="EC" id="6.2.1.-" evidence="9"/>
<dbReference type="GO" id="GO:0016874">
    <property type="term" value="F:ligase activity"/>
    <property type="evidence" value="ECO:0007669"/>
    <property type="project" value="UniProtKB-KW"/>
</dbReference>
<dbReference type="Pfam" id="PF00550">
    <property type="entry name" value="PP-binding"/>
    <property type="match status" value="1"/>
</dbReference>
<evidence type="ECO:0000256" key="2">
    <source>
        <dbReference type="ARBA" id="ARBA00022450"/>
    </source>
</evidence>
<evidence type="ECO:0000313" key="9">
    <source>
        <dbReference type="EMBL" id="AQZ53679.1"/>
    </source>
</evidence>
<gene>
    <name evidence="9" type="ORF">Mame_04387</name>
</gene>
<dbReference type="PROSITE" id="PS50075">
    <property type="entry name" value="CARRIER"/>
    <property type="match status" value="1"/>
</dbReference>
<dbReference type="InterPro" id="IPR009081">
    <property type="entry name" value="PP-bd_ACP"/>
</dbReference>
<keyword evidence="2" id="KW-0596">Phosphopantetheine</keyword>
<dbReference type="FunFam" id="3.40.50.12780:FF:000013">
    <property type="entry name" value="Long-chain-fatty-acid--AMP ligase FadD32"/>
    <property type="match status" value="1"/>
</dbReference>
<organism evidence="9 10">
    <name type="scientific">Martelella mediterranea DSM 17316</name>
    <dbReference type="NCBI Taxonomy" id="1122214"/>
    <lineage>
        <taxon>Bacteria</taxon>
        <taxon>Pseudomonadati</taxon>
        <taxon>Pseudomonadota</taxon>
        <taxon>Alphaproteobacteria</taxon>
        <taxon>Hyphomicrobiales</taxon>
        <taxon>Aurantimonadaceae</taxon>
        <taxon>Martelella</taxon>
    </lineage>
</organism>
<dbReference type="Gene3D" id="3.30.300.30">
    <property type="match status" value="1"/>
</dbReference>
<comment type="similarity">
    <text evidence="1">Belongs to the ATP-dependent AMP-binding enzyme family.</text>
</comment>
<keyword evidence="3" id="KW-0597">Phosphoprotein</keyword>
<dbReference type="AlphaFoldDB" id="A0A1U9Z7H5"/>
<dbReference type="EMBL" id="CP020331">
    <property type="protein sequence ID" value="AQZ53679.1"/>
    <property type="molecule type" value="Genomic_DNA"/>
</dbReference>
<protein>
    <submittedName>
        <fullName evidence="9">Long-chain-fatty-acid--AMP ligase FadD29</fullName>
        <ecNumber evidence="9">6.2.1.-</ecNumber>
    </submittedName>
</protein>
<evidence type="ECO:0000256" key="6">
    <source>
        <dbReference type="ARBA" id="ARBA00023098"/>
    </source>
</evidence>
<dbReference type="PROSITE" id="PS00455">
    <property type="entry name" value="AMP_BINDING"/>
    <property type="match status" value="1"/>
</dbReference>
<keyword evidence="9" id="KW-0614">Plasmid</keyword>
<sequence length="693" mass="75562">MPTTLPESVVHVVRDNAQRLGPKIAYVNLRNGTEEQGHISYAHLDEACRRIGGALQRRQAVGERVLLLFPQGSEFVIGFLGTLFGGAIAVPAHTPKPNKRSWMTFEAIVADCRPRLILTCRALFDKIMAWSRPYPSISALEFLCIEDLIEEDAAEAWDAALPKSTDIAFLQYTSGSTSNPKGVMVSHGNLMHNADLTARHMGHDEDTVIVSWLPLFHDLGLIGIVIQTLFVGATCYMMSPASFSGNPAFWLQAISRYRATTSMSSDFGYRLCVKAIRDDQMDGVDLRTWRNALNAAEPIHASTLHSFQERFGPYGFAADAFFPAYGLAEATLLSTTSRVGEPPVIVSADRRALAAGRFVRAQEDGDAVELVSSGRPADDMEIAIVDPETLSPCAEGEIGEVWVRGGSITSGYWRAPEESGKTFGQSPSGTNRSGFLRTGDLGVLHARELFIAGRLKDVIILRGRNIYPQDIELTTKDCHPAFRTVNGAAFAIDTENGDAVVVVHEVERTARHSTDFAELESIVREAVYQEHDITLADVVFIPPASLPKTTSGKVQRRLTRDLYLAGDIKPLETQTRPRTASYASLQAGELLQSLMEELQKLVGEKERRTGDSFGAIGLDSVLAAQFVAALNRRFSLSLDPTVIWEHPTPARLAAHLAAPAEAPPDPQPAGTSRQDMIASLRAALGANSRESQS</sequence>
<dbReference type="Pfam" id="PF23024">
    <property type="entry name" value="AMP-dom_DIP2-like"/>
    <property type="match status" value="1"/>
</dbReference>
<evidence type="ECO:0000256" key="1">
    <source>
        <dbReference type="ARBA" id="ARBA00006432"/>
    </source>
</evidence>
<dbReference type="CDD" id="cd05931">
    <property type="entry name" value="FAAL"/>
    <property type="match status" value="1"/>
</dbReference>
<reference evidence="9 10" key="1">
    <citation type="submission" date="2017-03" db="EMBL/GenBank/DDBJ databases">
        <title>Foreign affairs: Plasmid Transfer between Roseobacters and Rhizobia.</title>
        <authorList>
            <person name="Bartling P."/>
            <person name="Bunk B."/>
            <person name="Overmann J."/>
            <person name="Brinkmann H."/>
            <person name="Petersen J."/>
        </authorList>
    </citation>
    <scope>NUCLEOTIDE SEQUENCE [LARGE SCALE GENOMIC DNA]</scope>
    <source>
        <strain evidence="9 10">MACL11</strain>
        <plasmid evidence="10">Plasmid pmm593</plasmid>
    </source>
</reference>
<dbReference type="GO" id="GO:0070566">
    <property type="term" value="F:adenylyltransferase activity"/>
    <property type="evidence" value="ECO:0007669"/>
    <property type="project" value="TreeGrafter"/>
</dbReference>
<dbReference type="GO" id="GO:0031177">
    <property type="term" value="F:phosphopantetheine binding"/>
    <property type="evidence" value="ECO:0007669"/>
    <property type="project" value="InterPro"/>
</dbReference>
<dbReference type="KEGG" id="mmed:Mame_04387"/>
<dbReference type="Gene3D" id="1.10.1200.10">
    <property type="entry name" value="ACP-like"/>
    <property type="match status" value="1"/>
</dbReference>
<dbReference type="InterPro" id="IPR045851">
    <property type="entry name" value="AMP-bd_C_sf"/>
</dbReference>
<dbReference type="Pfam" id="PF00501">
    <property type="entry name" value="AMP-binding"/>
    <property type="match status" value="1"/>
</dbReference>
<dbReference type="GO" id="GO:0071766">
    <property type="term" value="P:Actinobacterium-type cell wall biogenesis"/>
    <property type="evidence" value="ECO:0007669"/>
    <property type="project" value="UniProtKB-ARBA"/>
</dbReference>
<evidence type="ECO:0000256" key="4">
    <source>
        <dbReference type="ARBA" id="ARBA00022598"/>
    </source>
</evidence>
<name>A0A1U9Z7H5_9HYPH</name>
<dbReference type="SUPFAM" id="SSF56801">
    <property type="entry name" value="Acetyl-CoA synthetase-like"/>
    <property type="match status" value="1"/>
</dbReference>
<dbReference type="InterPro" id="IPR042099">
    <property type="entry name" value="ANL_N_sf"/>
</dbReference>
<dbReference type="RefSeq" id="WP_018067017.1">
    <property type="nucleotide sequence ID" value="NZ_AQWH01000031.1"/>
</dbReference>
<dbReference type="PANTHER" id="PTHR22754">
    <property type="entry name" value="DISCO-INTERACTING PROTEIN 2 DIP2 -RELATED"/>
    <property type="match status" value="1"/>
</dbReference>
<dbReference type="SMART" id="SM01294">
    <property type="entry name" value="PKS_PP_betabranch"/>
    <property type="match status" value="1"/>
</dbReference>
<dbReference type="InterPro" id="IPR020806">
    <property type="entry name" value="PKS_PP-bd"/>
</dbReference>
<dbReference type="OrthoDB" id="9803968at2"/>
<evidence type="ECO:0000256" key="5">
    <source>
        <dbReference type="ARBA" id="ARBA00022832"/>
    </source>
</evidence>
<dbReference type="GO" id="GO:0005886">
    <property type="term" value="C:plasma membrane"/>
    <property type="evidence" value="ECO:0007669"/>
    <property type="project" value="TreeGrafter"/>
</dbReference>
<feature type="domain" description="Carrier" evidence="8">
    <location>
        <begin position="585"/>
        <end position="660"/>
    </location>
</feature>
<dbReference type="InterPro" id="IPR025110">
    <property type="entry name" value="AMP-bd_C"/>
</dbReference>
<evidence type="ECO:0000259" key="8">
    <source>
        <dbReference type="PROSITE" id="PS50075"/>
    </source>
</evidence>